<dbReference type="RefSeq" id="WP_071473651.1">
    <property type="nucleotide sequence ID" value="NZ_MDKE01000044.1"/>
</dbReference>
<protein>
    <recommendedName>
        <fullName evidence="3 8">Malonyl-[acyl-carrier protein] O-methyltransferase</fullName>
        <shortName evidence="8">Malonyl-ACP O-methyltransferase</shortName>
        <ecNumber evidence="3 8">2.1.1.197</ecNumber>
    </recommendedName>
    <alternativeName>
        <fullName evidence="8">Biotin synthesis protein BioC</fullName>
    </alternativeName>
</protein>
<evidence type="ECO:0000256" key="4">
    <source>
        <dbReference type="ARBA" id="ARBA00022603"/>
    </source>
</evidence>
<dbReference type="GO" id="GO:0032259">
    <property type="term" value="P:methylation"/>
    <property type="evidence" value="ECO:0007669"/>
    <property type="project" value="UniProtKB-KW"/>
</dbReference>
<dbReference type="UniPathway" id="UPA00078"/>
<keyword evidence="11" id="KW-1185">Reference proteome</keyword>
<dbReference type="GO" id="GO:0008757">
    <property type="term" value="F:S-adenosylmethionine-dependent methyltransferase activity"/>
    <property type="evidence" value="ECO:0007669"/>
    <property type="project" value="InterPro"/>
</dbReference>
<dbReference type="InterPro" id="IPR013216">
    <property type="entry name" value="Methyltransf_11"/>
</dbReference>
<evidence type="ECO:0000256" key="7">
    <source>
        <dbReference type="ARBA" id="ARBA00022756"/>
    </source>
</evidence>
<dbReference type="OrthoDB" id="9760689at2"/>
<feature type="domain" description="Methyltransferase type 11" evidence="9">
    <location>
        <begin position="61"/>
        <end position="151"/>
    </location>
</feature>
<dbReference type="Pfam" id="PF08241">
    <property type="entry name" value="Methyltransf_11"/>
    <property type="match status" value="1"/>
</dbReference>
<evidence type="ECO:0000313" key="10">
    <source>
        <dbReference type="EMBL" id="OIN06636.1"/>
    </source>
</evidence>
<dbReference type="GO" id="GO:0009102">
    <property type="term" value="P:biotin biosynthetic process"/>
    <property type="evidence" value="ECO:0007669"/>
    <property type="project" value="UniProtKB-UniRule"/>
</dbReference>
<comment type="catalytic activity">
    <reaction evidence="1 8">
        <text>malonyl-[ACP] + S-adenosyl-L-methionine = malonyl-[ACP] methyl ester + S-adenosyl-L-homocysteine</text>
        <dbReference type="Rhea" id="RHEA:17105"/>
        <dbReference type="Rhea" id="RHEA-COMP:9623"/>
        <dbReference type="Rhea" id="RHEA-COMP:9954"/>
        <dbReference type="ChEBI" id="CHEBI:57856"/>
        <dbReference type="ChEBI" id="CHEBI:59789"/>
        <dbReference type="ChEBI" id="CHEBI:78449"/>
        <dbReference type="ChEBI" id="CHEBI:78845"/>
        <dbReference type="EC" id="2.1.1.197"/>
    </reaction>
</comment>
<dbReference type="NCBIfam" id="TIGR02072">
    <property type="entry name" value="BioC"/>
    <property type="match status" value="1"/>
</dbReference>
<keyword evidence="5 8" id="KW-0808">Transferase</keyword>
<comment type="similarity">
    <text evidence="8">Belongs to the methyltransferase superfamily.</text>
</comment>
<dbReference type="Gene3D" id="3.40.50.150">
    <property type="entry name" value="Vaccinia Virus protein VP39"/>
    <property type="match status" value="1"/>
</dbReference>
<dbReference type="CDD" id="cd02440">
    <property type="entry name" value="AdoMet_MTases"/>
    <property type="match status" value="1"/>
</dbReference>
<evidence type="ECO:0000256" key="5">
    <source>
        <dbReference type="ARBA" id="ARBA00022679"/>
    </source>
</evidence>
<dbReference type="PANTHER" id="PTHR43861">
    <property type="entry name" value="TRANS-ACONITATE 2-METHYLTRANSFERASE-RELATED"/>
    <property type="match status" value="1"/>
</dbReference>
<dbReference type="GO" id="GO:0102130">
    <property type="term" value="F:malonyl-CoA methyltransferase activity"/>
    <property type="evidence" value="ECO:0007669"/>
    <property type="project" value="UniProtKB-EC"/>
</dbReference>
<dbReference type="InterPro" id="IPR029063">
    <property type="entry name" value="SAM-dependent_MTases_sf"/>
</dbReference>
<sequence length="266" mass="29413">MDTTQVTTGVTTPPLAEPIDKQKVAAAFGRAAHSYEQHNELQRRSGNALLARLPAWADTGLDLGCGSGWFAPELKQRANQLLALDLSPDMLQQATRKADIQPICADMDAMPLPEQSLDWIFANLCLQWSADPAAWLKGWSARLKPGGVLVFSTLLAGSLHELENSWRQLDGHAHINRFVAPETLAHYLAATGRRWQLEQVDEQLGYPQLKGLLLDLKGIGANRVNGDRRPGLMGKQAWQRLNLIYPKNNQGHCVATYRLAYGVIYG</sequence>
<reference evidence="10 11" key="1">
    <citation type="submission" date="2016-07" db="EMBL/GenBank/DDBJ databases">
        <title>Draft Genome Sequence of Oceanisphaera psychrotolerans, isolated from coastal sediment samples.</title>
        <authorList>
            <person name="Zhuo S."/>
            <person name="Ruan Z."/>
        </authorList>
    </citation>
    <scope>NUCLEOTIDE SEQUENCE [LARGE SCALE GENOMIC DNA]</scope>
    <source>
        <strain evidence="10 11">LAM-WHM-ZC</strain>
    </source>
</reference>
<evidence type="ECO:0000259" key="9">
    <source>
        <dbReference type="Pfam" id="PF08241"/>
    </source>
</evidence>
<dbReference type="EC" id="2.1.1.197" evidence="3 8"/>
<keyword evidence="4 8" id="KW-0489">Methyltransferase</keyword>
<dbReference type="EMBL" id="MDKE01000044">
    <property type="protein sequence ID" value="OIN06636.1"/>
    <property type="molecule type" value="Genomic_DNA"/>
</dbReference>
<proteinExistence type="inferred from homology"/>
<comment type="function">
    <text evidence="8">Converts the free carboxyl group of a malonyl-thioester to its methyl ester by transfer of a methyl group from S-adenosyl-L-methionine (SAM). It allows to synthesize pimeloyl-ACP via the fatty acid synthetic pathway.</text>
</comment>
<dbReference type="SUPFAM" id="SSF53335">
    <property type="entry name" value="S-adenosyl-L-methionine-dependent methyltransferases"/>
    <property type="match status" value="1"/>
</dbReference>
<dbReference type="PANTHER" id="PTHR43861:SF1">
    <property type="entry name" value="TRANS-ACONITATE 2-METHYLTRANSFERASE"/>
    <property type="match status" value="1"/>
</dbReference>
<name>A0A1J4QE42_9GAMM</name>
<dbReference type="STRING" id="1414654.BFR47_04660"/>
<evidence type="ECO:0000313" key="11">
    <source>
        <dbReference type="Proteomes" id="UP000243073"/>
    </source>
</evidence>
<evidence type="ECO:0000256" key="1">
    <source>
        <dbReference type="ARBA" id="ARBA00000852"/>
    </source>
</evidence>
<keyword evidence="6 8" id="KW-0949">S-adenosyl-L-methionine</keyword>
<evidence type="ECO:0000256" key="8">
    <source>
        <dbReference type="HAMAP-Rule" id="MF_00835"/>
    </source>
</evidence>
<evidence type="ECO:0000256" key="2">
    <source>
        <dbReference type="ARBA" id="ARBA00004746"/>
    </source>
</evidence>
<evidence type="ECO:0000256" key="3">
    <source>
        <dbReference type="ARBA" id="ARBA00012327"/>
    </source>
</evidence>
<comment type="caution">
    <text evidence="10">The sequence shown here is derived from an EMBL/GenBank/DDBJ whole genome shotgun (WGS) entry which is preliminary data.</text>
</comment>
<dbReference type="Proteomes" id="UP000243073">
    <property type="component" value="Unassembled WGS sequence"/>
</dbReference>
<accession>A0A1J4QE42</accession>
<organism evidence="10 11">
    <name type="scientific">Oceanisphaera psychrotolerans</name>
    <dbReference type="NCBI Taxonomy" id="1414654"/>
    <lineage>
        <taxon>Bacteria</taxon>
        <taxon>Pseudomonadati</taxon>
        <taxon>Pseudomonadota</taxon>
        <taxon>Gammaproteobacteria</taxon>
        <taxon>Aeromonadales</taxon>
        <taxon>Aeromonadaceae</taxon>
        <taxon>Oceanisphaera</taxon>
    </lineage>
</organism>
<dbReference type="GO" id="GO:0010340">
    <property type="term" value="F:carboxyl-O-methyltransferase activity"/>
    <property type="evidence" value="ECO:0007669"/>
    <property type="project" value="UniProtKB-UniRule"/>
</dbReference>
<comment type="pathway">
    <text evidence="2 8">Cofactor biosynthesis; biotin biosynthesis.</text>
</comment>
<dbReference type="AlphaFoldDB" id="A0A1J4QE42"/>
<gene>
    <name evidence="8" type="primary">bioC</name>
    <name evidence="10" type="ORF">BFR47_04660</name>
</gene>
<dbReference type="InterPro" id="IPR011814">
    <property type="entry name" value="BioC"/>
</dbReference>
<dbReference type="HAMAP" id="MF_00835">
    <property type="entry name" value="BioC"/>
    <property type="match status" value="1"/>
</dbReference>
<keyword evidence="7 8" id="KW-0093">Biotin biosynthesis</keyword>
<evidence type="ECO:0000256" key="6">
    <source>
        <dbReference type="ARBA" id="ARBA00022691"/>
    </source>
</evidence>